<proteinExistence type="predicted"/>
<evidence type="ECO:0000313" key="2">
    <source>
        <dbReference type="Proteomes" id="UP000287033"/>
    </source>
</evidence>
<protein>
    <submittedName>
        <fullName evidence="1">Uncharacterized protein</fullName>
    </submittedName>
</protein>
<dbReference type="Proteomes" id="UP000287033">
    <property type="component" value="Unassembled WGS sequence"/>
</dbReference>
<evidence type="ECO:0000313" key="1">
    <source>
        <dbReference type="EMBL" id="GCC44814.1"/>
    </source>
</evidence>
<comment type="caution">
    <text evidence="1">The sequence shown here is derived from an EMBL/GenBank/DDBJ whole genome shotgun (WGS) entry which is preliminary data.</text>
</comment>
<gene>
    <name evidence="1" type="ORF">chiPu_0029038</name>
</gene>
<accession>A0A401TQ91</accession>
<name>A0A401TQ91_CHIPU</name>
<sequence length="38" mass="4085">MGCSRLGRRACGAASSVRVCQRLAALVAARRARRAARR</sequence>
<organism evidence="1 2">
    <name type="scientific">Chiloscyllium punctatum</name>
    <name type="common">Brownbanded bambooshark</name>
    <name type="synonym">Hemiscyllium punctatum</name>
    <dbReference type="NCBI Taxonomy" id="137246"/>
    <lineage>
        <taxon>Eukaryota</taxon>
        <taxon>Metazoa</taxon>
        <taxon>Chordata</taxon>
        <taxon>Craniata</taxon>
        <taxon>Vertebrata</taxon>
        <taxon>Chondrichthyes</taxon>
        <taxon>Elasmobranchii</taxon>
        <taxon>Galeomorphii</taxon>
        <taxon>Galeoidea</taxon>
        <taxon>Orectolobiformes</taxon>
        <taxon>Hemiscylliidae</taxon>
        <taxon>Chiloscyllium</taxon>
    </lineage>
</organism>
<reference evidence="1 2" key="1">
    <citation type="journal article" date="2018" name="Nat. Ecol. Evol.">
        <title>Shark genomes provide insights into elasmobranch evolution and the origin of vertebrates.</title>
        <authorList>
            <person name="Hara Y"/>
            <person name="Yamaguchi K"/>
            <person name="Onimaru K"/>
            <person name="Kadota M"/>
            <person name="Koyanagi M"/>
            <person name="Keeley SD"/>
            <person name="Tatsumi K"/>
            <person name="Tanaka K"/>
            <person name="Motone F"/>
            <person name="Kageyama Y"/>
            <person name="Nozu R"/>
            <person name="Adachi N"/>
            <person name="Nishimura O"/>
            <person name="Nakagawa R"/>
            <person name="Tanegashima C"/>
            <person name="Kiyatake I"/>
            <person name="Matsumoto R"/>
            <person name="Murakumo K"/>
            <person name="Nishida K"/>
            <person name="Terakita A"/>
            <person name="Kuratani S"/>
            <person name="Sato K"/>
            <person name="Hyodo S Kuraku.S."/>
        </authorList>
    </citation>
    <scope>NUCLEOTIDE SEQUENCE [LARGE SCALE GENOMIC DNA]</scope>
</reference>
<feature type="non-terminal residue" evidence="1">
    <location>
        <position position="38"/>
    </location>
</feature>
<dbReference type="AlphaFoldDB" id="A0A401TQ91"/>
<dbReference type="EMBL" id="BEZZ01146683">
    <property type="protein sequence ID" value="GCC44814.1"/>
    <property type="molecule type" value="Genomic_DNA"/>
</dbReference>
<keyword evidence="2" id="KW-1185">Reference proteome</keyword>